<proteinExistence type="predicted"/>
<dbReference type="InterPro" id="IPR006680">
    <property type="entry name" value="Amidohydro-rel"/>
</dbReference>
<evidence type="ECO:0000313" key="2">
    <source>
        <dbReference type="EMBL" id="PIW30928.1"/>
    </source>
</evidence>
<dbReference type="InterPro" id="IPR032466">
    <property type="entry name" value="Metal_Hydrolase"/>
</dbReference>
<evidence type="ECO:0000259" key="1">
    <source>
        <dbReference type="Pfam" id="PF04909"/>
    </source>
</evidence>
<feature type="domain" description="Amidohydrolase-related" evidence="1">
    <location>
        <begin position="2"/>
        <end position="169"/>
    </location>
</feature>
<organism evidence="2 3">
    <name type="scientific">bacterium (Candidatus Ratteibacteria) CG15_BIG_FIL_POST_REV_8_21_14_020_41_12</name>
    <dbReference type="NCBI Taxonomy" id="2014291"/>
    <lineage>
        <taxon>Bacteria</taxon>
        <taxon>Candidatus Ratteibacteria</taxon>
    </lineage>
</organism>
<evidence type="ECO:0000313" key="3">
    <source>
        <dbReference type="Proteomes" id="UP000230025"/>
    </source>
</evidence>
<dbReference type="SUPFAM" id="SSF51556">
    <property type="entry name" value="Metallo-dependent hydrolases"/>
    <property type="match status" value="1"/>
</dbReference>
<reference evidence="3" key="1">
    <citation type="submission" date="2017-09" db="EMBL/GenBank/DDBJ databases">
        <title>Depth-based differentiation of microbial function through sediment-hosted aquifers and enrichment of novel symbionts in the deep terrestrial subsurface.</title>
        <authorList>
            <person name="Probst A.J."/>
            <person name="Ladd B."/>
            <person name="Jarett J.K."/>
            <person name="Geller-Mcgrath D.E."/>
            <person name="Sieber C.M.K."/>
            <person name="Emerson J.B."/>
            <person name="Anantharaman K."/>
            <person name="Thomas B.C."/>
            <person name="Malmstrom R."/>
            <person name="Stieglmeier M."/>
            <person name="Klingl A."/>
            <person name="Woyke T."/>
            <person name="Ryan C.M."/>
            <person name="Banfield J.F."/>
        </authorList>
    </citation>
    <scope>NUCLEOTIDE SEQUENCE [LARGE SCALE GENOMIC DNA]</scope>
</reference>
<dbReference type="Proteomes" id="UP000230025">
    <property type="component" value="Unassembled WGS sequence"/>
</dbReference>
<dbReference type="Gene3D" id="3.20.20.140">
    <property type="entry name" value="Metal-dependent hydrolases"/>
    <property type="match status" value="1"/>
</dbReference>
<gene>
    <name evidence="2" type="ORF">COW28_07770</name>
</gene>
<accession>A0A2M7GUC2</accession>
<feature type="non-terminal residue" evidence="2">
    <location>
        <position position="172"/>
    </location>
</feature>
<sequence length="172" mass="19516">MIDIHTHIGRGTVKDEPAVNEKELLKRMDELEIERAVLLPRGVSPECSFFHFETEDVLEVYKKHPDRFISFCKLDPRNGGNSPDTNFSWLLEEYKEKGCKGVGELTGNLYIDDPLYKNLFYHCGKVGLPALFHLAVGVKYGIYGAADDIHLPRLEKVLKELPDTIFIGHAMA</sequence>
<comment type="caution">
    <text evidence="2">The sequence shown here is derived from an EMBL/GenBank/DDBJ whole genome shotgun (WGS) entry which is preliminary data.</text>
</comment>
<dbReference type="AlphaFoldDB" id="A0A2M7GUC2"/>
<protein>
    <recommendedName>
        <fullName evidence="1">Amidohydrolase-related domain-containing protein</fullName>
    </recommendedName>
</protein>
<dbReference type="EMBL" id="PFFY01000364">
    <property type="protein sequence ID" value="PIW30928.1"/>
    <property type="molecule type" value="Genomic_DNA"/>
</dbReference>
<dbReference type="Pfam" id="PF04909">
    <property type="entry name" value="Amidohydro_2"/>
    <property type="match status" value="1"/>
</dbReference>
<name>A0A2M7GUC2_9BACT</name>